<gene>
    <name evidence="1" type="ORF">ZHAS_00004178</name>
</gene>
<organism evidence="1">
    <name type="scientific">Anopheles sinensis</name>
    <name type="common">Mosquito</name>
    <dbReference type="NCBI Taxonomy" id="74873"/>
    <lineage>
        <taxon>Eukaryota</taxon>
        <taxon>Metazoa</taxon>
        <taxon>Ecdysozoa</taxon>
        <taxon>Arthropoda</taxon>
        <taxon>Hexapoda</taxon>
        <taxon>Insecta</taxon>
        <taxon>Pterygota</taxon>
        <taxon>Neoptera</taxon>
        <taxon>Endopterygota</taxon>
        <taxon>Diptera</taxon>
        <taxon>Nematocera</taxon>
        <taxon>Culicoidea</taxon>
        <taxon>Culicidae</taxon>
        <taxon>Anophelinae</taxon>
        <taxon>Anopheles</taxon>
    </lineage>
</organism>
<dbReference type="EnsemblMetazoa" id="ASIC004178-RA">
    <property type="protein sequence ID" value="ASIC004178-PA"/>
    <property type="gene ID" value="ASIC004178"/>
</dbReference>
<evidence type="ECO:0000313" key="1">
    <source>
        <dbReference type="EMBL" id="KFB37003.1"/>
    </source>
</evidence>
<accession>A0A084VGA9</accession>
<keyword evidence="3" id="KW-1185">Reference proteome</keyword>
<proteinExistence type="predicted"/>
<name>A0A084VGA9_ANOSI</name>
<dbReference type="Proteomes" id="UP000030765">
    <property type="component" value="Unassembled WGS sequence"/>
</dbReference>
<reference evidence="1 3" key="1">
    <citation type="journal article" date="2014" name="BMC Genomics">
        <title>Genome sequence of Anopheles sinensis provides insight into genetics basis of mosquito competence for malaria parasites.</title>
        <authorList>
            <person name="Zhou D."/>
            <person name="Zhang D."/>
            <person name="Ding G."/>
            <person name="Shi L."/>
            <person name="Hou Q."/>
            <person name="Ye Y."/>
            <person name="Xu Y."/>
            <person name="Zhou H."/>
            <person name="Xiong C."/>
            <person name="Li S."/>
            <person name="Yu J."/>
            <person name="Hong S."/>
            <person name="Yu X."/>
            <person name="Zou P."/>
            <person name="Chen C."/>
            <person name="Chang X."/>
            <person name="Wang W."/>
            <person name="Lv Y."/>
            <person name="Sun Y."/>
            <person name="Ma L."/>
            <person name="Shen B."/>
            <person name="Zhu C."/>
        </authorList>
    </citation>
    <scope>NUCLEOTIDE SEQUENCE [LARGE SCALE GENOMIC DNA]</scope>
</reference>
<dbReference type="AlphaFoldDB" id="A0A084VGA9"/>
<reference evidence="2" key="2">
    <citation type="submission" date="2020-05" db="UniProtKB">
        <authorList>
            <consortium name="EnsemblMetazoa"/>
        </authorList>
    </citation>
    <scope>IDENTIFICATION</scope>
</reference>
<evidence type="ECO:0000313" key="3">
    <source>
        <dbReference type="Proteomes" id="UP000030765"/>
    </source>
</evidence>
<evidence type="ECO:0000313" key="2">
    <source>
        <dbReference type="EnsemblMetazoa" id="ASIC004178-PA"/>
    </source>
</evidence>
<dbReference type="EMBL" id="KE524812">
    <property type="protein sequence ID" value="KFB37003.1"/>
    <property type="molecule type" value="Genomic_DNA"/>
</dbReference>
<protein>
    <submittedName>
        <fullName evidence="1 2">Carbamoyl-phosphate synthase small subunit</fullName>
    </submittedName>
</protein>
<dbReference type="EMBL" id="ATLV01012750">
    <property type="status" value="NOT_ANNOTATED_CDS"/>
    <property type="molecule type" value="Genomic_DNA"/>
</dbReference>
<dbReference type="PROSITE" id="PS51257">
    <property type="entry name" value="PROKAR_LIPOPROTEIN"/>
    <property type="match status" value="1"/>
</dbReference>
<dbReference type="VEuPathDB" id="VectorBase:ASIC004178"/>
<sequence>MRGGSPRQRIEISTTGTEAIPVPATSATVSISCRTQSHRKQLPKWFSPDQVSVRQLEVAELSLDTVHWTRPLAQVVVLGVQVVLGVSGCGRVMVTFRNVGYGIRSKAVTTYSVLRSKETIPSKPCSQTEPCQKVLPIGHPERIEY</sequence>